<dbReference type="InterPro" id="IPR036772">
    <property type="entry name" value="SRCR-like_dom_sf"/>
</dbReference>
<dbReference type="PROSITE" id="PS00420">
    <property type="entry name" value="SRCR_1"/>
    <property type="match status" value="1"/>
</dbReference>
<feature type="domain" description="SRCR" evidence="12">
    <location>
        <begin position="302"/>
        <end position="402"/>
    </location>
</feature>
<feature type="disulfide bond" evidence="9">
    <location>
        <begin position="265"/>
        <end position="275"/>
    </location>
</feature>
<evidence type="ECO:0000256" key="6">
    <source>
        <dbReference type="ARBA" id="ARBA00023136"/>
    </source>
</evidence>
<keyword evidence="5" id="KW-1133">Transmembrane helix</keyword>
<feature type="signal peptide" evidence="10">
    <location>
        <begin position="1"/>
        <end position="24"/>
    </location>
</feature>
<organism evidence="13 14">
    <name type="scientific">Acanthaster planci</name>
    <name type="common">Crown-of-thorns starfish</name>
    <dbReference type="NCBI Taxonomy" id="133434"/>
    <lineage>
        <taxon>Eukaryota</taxon>
        <taxon>Metazoa</taxon>
        <taxon>Echinodermata</taxon>
        <taxon>Eleutherozoa</taxon>
        <taxon>Asterozoa</taxon>
        <taxon>Asteroidea</taxon>
        <taxon>Valvatacea</taxon>
        <taxon>Valvatida</taxon>
        <taxon>Acanthasteridae</taxon>
        <taxon>Acanthaster</taxon>
    </lineage>
</organism>
<dbReference type="SUPFAM" id="SSF49785">
    <property type="entry name" value="Galactose-binding domain-like"/>
    <property type="match status" value="1"/>
</dbReference>
<evidence type="ECO:0000256" key="2">
    <source>
        <dbReference type="ARBA" id="ARBA00022692"/>
    </source>
</evidence>
<dbReference type="PANTHER" id="PTHR19331:SF465">
    <property type="entry name" value="EGG PEPTIDE SPERACT RECEPTOR"/>
    <property type="match status" value="1"/>
</dbReference>
<evidence type="ECO:0000256" key="10">
    <source>
        <dbReference type="SAM" id="SignalP"/>
    </source>
</evidence>
<reference evidence="14" key="1">
    <citation type="submission" date="2025-08" db="UniProtKB">
        <authorList>
            <consortium name="RefSeq"/>
        </authorList>
    </citation>
    <scope>IDENTIFICATION</scope>
</reference>
<dbReference type="SMART" id="SM00231">
    <property type="entry name" value="FA58C"/>
    <property type="match status" value="1"/>
</dbReference>
<keyword evidence="2" id="KW-0812">Transmembrane</keyword>
<dbReference type="InterPro" id="IPR001190">
    <property type="entry name" value="SRCR"/>
</dbReference>
<name>A0A8B7Y0L1_ACAPL</name>
<evidence type="ECO:0000256" key="1">
    <source>
        <dbReference type="ARBA" id="ARBA00004167"/>
    </source>
</evidence>
<dbReference type="GeneID" id="110977149"/>
<feature type="disulfide bond" evidence="9">
    <location>
        <begin position="371"/>
        <end position="381"/>
    </location>
</feature>
<comment type="caution">
    <text evidence="9">Lacks conserved residue(s) required for the propagation of feature annotation.</text>
</comment>
<dbReference type="RefSeq" id="XP_022086703.1">
    <property type="nucleotide sequence ID" value="XM_022231011.1"/>
</dbReference>
<accession>A0A8B7Y0L1</accession>
<dbReference type="CDD" id="cd00057">
    <property type="entry name" value="FA58C"/>
    <property type="match status" value="1"/>
</dbReference>
<dbReference type="SUPFAM" id="SSF56487">
    <property type="entry name" value="SRCR-like"/>
    <property type="match status" value="2"/>
</dbReference>
<dbReference type="InterPro" id="IPR000421">
    <property type="entry name" value="FA58C"/>
</dbReference>
<dbReference type="PROSITE" id="PS01285">
    <property type="entry name" value="FA58C_1"/>
    <property type="match status" value="1"/>
</dbReference>
<evidence type="ECO:0000313" key="13">
    <source>
        <dbReference type="Proteomes" id="UP000694845"/>
    </source>
</evidence>
<dbReference type="GO" id="GO:0016020">
    <property type="term" value="C:membrane"/>
    <property type="evidence" value="ECO:0007669"/>
    <property type="project" value="UniProtKB-SubCell"/>
</dbReference>
<dbReference type="Gene3D" id="2.60.120.260">
    <property type="entry name" value="Galactose-binding domain-like"/>
    <property type="match status" value="1"/>
</dbReference>
<dbReference type="FunFam" id="3.10.250.10:FF:000001">
    <property type="entry name" value="Lysyl oxidase 4 isoform X1"/>
    <property type="match status" value="1"/>
</dbReference>
<keyword evidence="3 10" id="KW-0732">Signal</keyword>
<evidence type="ECO:0000256" key="3">
    <source>
        <dbReference type="ARBA" id="ARBA00022729"/>
    </source>
</evidence>
<evidence type="ECO:0000259" key="11">
    <source>
        <dbReference type="PROSITE" id="PS50022"/>
    </source>
</evidence>
<dbReference type="PROSITE" id="PS50022">
    <property type="entry name" value="FA58C_3"/>
    <property type="match status" value="1"/>
</dbReference>
<dbReference type="OrthoDB" id="536948at2759"/>
<dbReference type="PROSITE" id="PS50287">
    <property type="entry name" value="SRCR_2"/>
    <property type="match status" value="2"/>
</dbReference>
<feature type="domain" description="F5/8 type C" evidence="11">
    <location>
        <begin position="41"/>
        <end position="188"/>
    </location>
</feature>
<sequence length="404" mass="43157">MMAPPYCTILTALVVVVLTGLCFAHPVSNTPAPARRTSVPCVSGPLGMESGAIQDSRITASSVYGSSFAPNTARLNVGSNGWIPSTPADQWIQVDLGRHVAITGVVIQGYSTGSSHYITAFTVQYSASGGSDWQDLRNADGDIIRFSVSSGRPTNVTFPVVPMARYLRILPQIWDYTTYRVRFEVLGCRVSDGSLLLVDGEDALSGRVEIYHESTATWGAVCSNGWDLSDANIACRQHHRFLEAVQAGASSAETDLPIVMNRVACKGTENRLVDCPFICTDYQQCNSSRTATVVCRPKMNTVRLVGGSNNSSGRVEVYRNNTWGSICDNDWDINDAAVVCRFLGFSGAQAAKSGAYFGQGSGPVHMDGVACTGSEGNFGDCPSSCWAEPQCSHSQDVGVICQSG</sequence>
<proteinExistence type="predicted"/>
<dbReference type="PRINTS" id="PR00258">
    <property type="entry name" value="SPERACTRCPTR"/>
</dbReference>
<feature type="chain" id="PRO_5034025249" evidence="10">
    <location>
        <begin position="25"/>
        <end position="404"/>
    </location>
</feature>
<protein>
    <submittedName>
        <fullName evidence="14">Neurotrypsin-like</fullName>
    </submittedName>
</protein>
<evidence type="ECO:0000259" key="12">
    <source>
        <dbReference type="PROSITE" id="PS50287"/>
    </source>
</evidence>
<gene>
    <name evidence="14" type="primary">LOC110977149</name>
</gene>
<dbReference type="Gene3D" id="3.10.250.10">
    <property type="entry name" value="SRCR-like domain"/>
    <property type="match status" value="2"/>
</dbReference>
<dbReference type="Proteomes" id="UP000694845">
    <property type="component" value="Unplaced"/>
</dbReference>
<evidence type="ECO:0000256" key="7">
    <source>
        <dbReference type="ARBA" id="ARBA00023157"/>
    </source>
</evidence>
<keyword evidence="7 9" id="KW-1015">Disulfide bond</keyword>
<dbReference type="OMA" id="PPYCTIL"/>
<dbReference type="PANTHER" id="PTHR19331">
    <property type="entry name" value="SCAVENGER RECEPTOR DOMAIN-CONTAINING"/>
    <property type="match status" value="1"/>
</dbReference>
<comment type="subcellular location">
    <subcellularLocation>
        <location evidence="1">Membrane</location>
        <topology evidence="1">Single-pass membrane protein</topology>
    </subcellularLocation>
</comment>
<evidence type="ECO:0000256" key="4">
    <source>
        <dbReference type="ARBA" id="ARBA00022737"/>
    </source>
</evidence>
<evidence type="ECO:0000256" key="8">
    <source>
        <dbReference type="ARBA" id="ARBA00023180"/>
    </source>
</evidence>
<evidence type="ECO:0000256" key="9">
    <source>
        <dbReference type="PROSITE-ProRule" id="PRU00196"/>
    </source>
</evidence>
<feature type="disulfide bond" evidence="9">
    <location>
        <begin position="340"/>
        <end position="401"/>
    </location>
</feature>
<dbReference type="FunFam" id="3.10.250.10:FF:000016">
    <property type="entry name" value="Scavenger receptor cysteine-rich protein type 12"/>
    <property type="match status" value="1"/>
</dbReference>
<keyword evidence="4" id="KW-0677">Repeat</keyword>
<keyword evidence="13" id="KW-1185">Reference proteome</keyword>
<keyword evidence="8" id="KW-0325">Glycoprotein</keyword>
<feature type="domain" description="SRCR" evidence="12">
    <location>
        <begin position="195"/>
        <end position="296"/>
    </location>
</feature>
<dbReference type="InterPro" id="IPR008979">
    <property type="entry name" value="Galactose-bd-like_sf"/>
</dbReference>
<keyword evidence="6" id="KW-0472">Membrane</keyword>
<dbReference type="KEGG" id="aplc:110977149"/>
<dbReference type="AlphaFoldDB" id="A0A8B7Y0L1"/>
<dbReference type="Pfam" id="PF00530">
    <property type="entry name" value="SRCR"/>
    <property type="match status" value="2"/>
</dbReference>
<evidence type="ECO:0000313" key="14">
    <source>
        <dbReference type="RefSeq" id="XP_022086703.1"/>
    </source>
</evidence>
<dbReference type="Pfam" id="PF00754">
    <property type="entry name" value="F5_F8_type_C"/>
    <property type="match status" value="1"/>
</dbReference>
<evidence type="ECO:0000256" key="5">
    <source>
        <dbReference type="ARBA" id="ARBA00022989"/>
    </source>
</evidence>
<dbReference type="SMART" id="SM00202">
    <property type="entry name" value="SR"/>
    <property type="match status" value="2"/>
</dbReference>
<feature type="disulfide bond" evidence="9">
    <location>
        <begin position="327"/>
        <end position="391"/>
    </location>
</feature>